<dbReference type="Proteomes" id="UP000050640">
    <property type="component" value="Unplaced"/>
</dbReference>
<proteinExistence type="predicted"/>
<reference evidence="2" key="1">
    <citation type="submission" date="2017-02" db="UniProtKB">
        <authorList>
            <consortium name="WormBaseParasite"/>
        </authorList>
    </citation>
    <scope>IDENTIFICATION</scope>
</reference>
<name>A0A0R3RNV3_9BILA</name>
<sequence>LRNIQPQIALQQQSISRFFVQDLTFERKNECRLKQIDPWDPQLFSYLRPHWNPYKACRINRQMHTEFKCNTIRMLDNTTSECEFRCLYADSELDFKTSNWTKMKRNEAYHASCDFIETHCREGGNTTFRYIHSQARYLHLATVIFVSASDFN</sequence>
<accession>A0A0R3RNV3</accession>
<dbReference type="STRING" id="1147741.A0A0R3RNV3"/>
<keyword evidence="1" id="KW-1185">Reference proteome</keyword>
<dbReference type="WBParaSite" id="EEL_0000316401-mRNA-1">
    <property type="protein sequence ID" value="EEL_0000316401-mRNA-1"/>
    <property type="gene ID" value="EEL_0000316401"/>
</dbReference>
<protein>
    <submittedName>
        <fullName evidence="2">Apple domain-containing protein</fullName>
    </submittedName>
</protein>
<evidence type="ECO:0000313" key="2">
    <source>
        <dbReference type="WBParaSite" id="EEL_0000316401-mRNA-1"/>
    </source>
</evidence>
<organism evidence="1 2">
    <name type="scientific">Elaeophora elaphi</name>
    <dbReference type="NCBI Taxonomy" id="1147741"/>
    <lineage>
        <taxon>Eukaryota</taxon>
        <taxon>Metazoa</taxon>
        <taxon>Ecdysozoa</taxon>
        <taxon>Nematoda</taxon>
        <taxon>Chromadorea</taxon>
        <taxon>Rhabditida</taxon>
        <taxon>Spirurina</taxon>
        <taxon>Spiruromorpha</taxon>
        <taxon>Filarioidea</taxon>
        <taxon>Onchocercidae</taxon>
        <taxon>Elaeophora</taxon>
    </lineage>
</organism>
<dbReference type="AlphaFoldDB" id="A0A0R3RNV3"/>
<evidence type="ECO:0000313" key="1">
    <source>
        <dbReference type="Proteomes" id="UP000050640"/>
    </source>
</evidence>